<proteinExistence type="predicted"/>
<evidence type="ECO:0000313" key="4">
    <source>
        <dbReference type="EMBL" id="KAK8889803.1"/>
    </source>
</evidence>
<dbReference type="Pfam" id="PF00069">
    <property type="entry name" value="Pkinase"/>
    <property type="match status" value="1"/>
</dbReference>
<evidence type="ECO:0000256" key="2">
    <source>
        <dbReference type="SAM" id="MobiDB-lite"/>
    </source>
</evidence>
<evidence type="ECO:0000256" key="1">
    <source>
        <dbReference type="ARBA" id="ARBA00012513"/>
    </source>
</evidence>
<dbReference type="EC" id="2.7.11.1" evidence="1"/>
<dbReference type="InterPro" id="IPR008271">
    <property type="entry name" value="Ser/Thr_kinase_AS"/>
</dbReference>
<gene>
    <name evidence="4" type="ORF">M9Y10_034557</name>
</gene>
<accession>A0ABR2KG59</accession>
<dbReference type="PANTHER" id="PTHR11909">
    <property type="entry name" value="CASEIN KINASE-RELATED"/>
    <property type="match status" value="1"/>
</dbReference>
<dbReference type="PROSITE" id="PS50011">
    <property type="entry name" value="PROTEIN_KINASE_DOM"/>
    <property type="match status" value="1"/>
</dbReference>
<feature type="region of interest" description="Disordered" evidence="2">
    <location>
        <begin position="337"/>
        <end position="377"/>
    </location>
</feature>
<organism evidence="4 5">
    <name type="scientific">Tritrichomonas musculus</name>
    <dbReference type="NCBI Taxonomy" id="1915356"/>
    <lineage>
        <taxon>Eukaryota</taxon>
        <taxon>Metamonada</taxon>
        <taxon>Parabasalia</taxon>
        <taxon>Tritrichomonadida</taxon>
        <taxon>Tritrichomonadidae</taxon>
        <taxon>Tritrichomonas</taxon>
    </lineage>
</organism>
<dbReference type="SMART" id="SM00220">
    <property type="entry name" value="S_TKc"/>
    <property type="match status" value="1"/>
</dbReference>
<feature type="compositionally biased region" description="Basic and acidic residues" evidence="2">
    <location>
        <begin position="344"/>
        <end position="361"/>
    </location>
</feature>
<name>A0ABR2KG59_9EUKA</name>
<feature type="domain" description="Protein kinase" evidence="3">
    <location>
        <begin position="21"/>
        <end position="286"/>
    </location>
</feature>
<keyword evidence="5" id="KW-1185">Reference proteome</keyword>
<dbReference type="InterPro" id="IPR050235">
    <property type="entry name" value="CK1_Ser-Thr_kinase"/>
</dbReference>
<dbReference type="EMBL" id="JAPFFF010000005">
    <property type="protein sequence ID" value="KAK8889803.1"/>
    <property type="molecule type" value="Genomic_DNA"/>
</dbReference>
<dbReference type="Gene3D" id="1.10.510.10">
    <property type="entry name" value="Transferase(Phosphotransferase) domain 1"/>
    <property type="match status" value="1"/>
</dbReference>
<dbReference type="PROSITE" id="PS00108">
    <property type="entry name" value="PROTEIN_KINASE_ST"/>
    <property type="match status" value="1"/>
</dbReference>
<protein>
    <recommendedName>
        <fullName evidence="1">non-specific serine/threonine protein kinase</fullName>
        <ecNumber evidence="1">2.7.11.1</ecNumber>
    </recommendedName>
</protein>
<evidence type="ECO:0000259" key="3">
    <source>
        <dbReference type="PROSITE" id="PS50011"/>
    </source>
</evidence>
<dbReference type="InterPro" id="IPR000719">
    <property type="entry name" value="Prot_kinase_dom"/>
</dbReference>
<dbReference type="SUPFAM" id="SSF56112">
    <property type="entry name" value="Protein kinase-like (PK-like)"/>
    <property type="match status" value="1"/>
</dbReference>
<sequence>MAANERPKRPKIPYGELIGKYKVIKCAGQGGYGDIYYVTSPSDEFPVAIKFEMKSARKQALKREYEYMKRVQGSIKFPRLISFVEEETYRYIAMEMLGPSVSNLRRVCPGGKFSLFTTLQTAQMMLSVIEEFHERGLVHRDIKPGNFLLRPANSIFLCLIDFGLSKLYIDTDTQEILPPMEHPGFKGTLKYASPYAHYGEDQGRRDDLFSWFYSVAELYTGKLPWANVQGKTHILKAKRRFRKSEYFQIYPAEFYDILRYIEHLRFSEQPDYKYMNDIIEGMYATYCISPTSSLDWENITDDAAKKISIFPLKRSDTPIPFSVEEILLQDEIDKKNHLKRKKEKKEEKEREKEKEEKEALNSEKAPQAETVRKRNQASCACLLI</sequence>
<dbReference type="InterPro" id="IPR011009">
    <property type="entry name" value="Kinase-like_dom_sf"/>
</dbReference>
<reference evidence="4 5" key="1">
    <citation type="submission" date="2024-04" db="EMBL/GenBank/DDBJ databases">
        <title>Tritrichomonas musculus Genome.</title>
        <authorList>
            <person name="Alves-Ferreira E."/>
            <person name="Grigg M."/>
            <person name="Lorenzi H."/>
            <person name="Galac M."/>
        </authorList>
    </citation>
    <scope>NUCLEOTIDE SEQUENCE [LARGE SCALE GENOMIC DNA]</scope>
    <source>
        <strain evidence="4 5">EAF2021</strain>
    </source>
</reference>
<dbReference type="Proteomes" id="UP001470230">
    <property type="component" value="Unassembled WGS sequence"/>
</dbReference>
<comment type="caution">
    <text evidence="4">The sequence shown here is derived from an EMBL/GenBank/DDBJ whole genome shotgun (WGS) entry which is preliminary data.</text>
</comment>
<evidence type="ECO:0000313" key="5">
    <source>
        <dbReference type="Proteomes" id="UP001470230"/>
    </source>
</evidence>